<dbReference type="EMBL" id="BAUL01000332">
    <property type="protein sequence ID" value="GAD99866.1"/>
    <property type="molecule type" value="Genomic_DNA"/>
</dbReference>
<feature type="compositionally biased region" description="Low complexity" evidence="3">
    <location>
        <begin position="1"/>
        <end position="15"/>
    </location>
</feature>
<evidence type="ECO:0000256" key="1">
    <source>
        <dbReference type="ARBA" id="ARBA00008842"/>
    </source>
</evidence>
<feature type="compositionally biased region" description="Basic and acidic residues" evidence="3">
    <location>
        <begin position="385"/>
        <end position="412"/>
    </location>
</feature>
<accession>V5GCV5</accession>
<feature type="compositionally biased region" description="Basic and acidic residues" evidence="3">
    <location>
        <begin position="351"/>
        <end position="371"/>
    </location>
</feature>
<comment type="caution">
    <text evidence="4">The sequence shown here is derived from an EMBL/GenBank/DDBJ whole genome shotgun (WGS) entry which is preliminary data.</text>
</comment>
<dbReference type="eggNOG" id="KOG2210">
    <property type="taxonomic scope" value="Eukaryota"/>
</dbReference>
<sequence length="412" mass="46295">MSEASSVTSATGTSAPEKAPDDSSKLKTFLSILRKFIGVADIASVRFSLPAQLMEPIPNLEYWNYLDRPETFVSIGKSDEPLGRMLEVLRFWFTKDLCNWETEDTADAVITSSKTDETNGTTVKDDKGERVTVSYLTEQTSHHPPVSAFYVDCPERGVTARGFDQISAKFTGTSIRVAPGQHNLGIFVNLSKWDDEEYQLTHPAAHLGGLLRGSLSISVSDTCFITCPKTRIKAILQYLEDGWVGRAQNRVEGIVFRYDPDNDNKTRIKDVPEADVLVKITGSWHDRIYYTVSGSNERKLLIDVSPLFPVSKIVPPEPEQLPNESRKLWSGVTSAILEKRYSEATKLKQELEERQRQKAAERKEKNEEWKPRFFTGSVTPLGKPELTEEGKKALKGLHERNYTMEESKVTGA</sequence>
<dbReference type="Pfam" id="PF01237">
    <property type="entry name" value="Oxysterol_BP"/>
    <property type="match status" value="2"/>
</dbReference>
<evidence type="ECO:0000313" key="5">
    <source>
        <dbReference type="Proteomes" id="UP000018001"/>
    </source>
</evidence>
<protein>
    <recommendedName>
        <fullName evidence="6">Oxysterol binding protein</fullName>
    </recommendedName>
</protein>
<dbReference type="PANTHER" id="PTHR10972:SF212">
    <property type="entry name" value="OXYSTEROL-BINDING PROTEIN-LIKE PROTEIN 1"/>
    <property type="match status" value="1"/>
</dbReference>
<gene>
    <name evidence="4" type="ORF">PVAR5_8594</name>
</gene>
<dbReference type="PANTHER" id="PTHR10972">
    <property type="entry name" value="OXYSTEROL-BINDING PROTEIN-RELATED"/>
    <property type="match status" value="1"/>
</dbReference>
<dbReference type="GO" id="GO:0032934">
    <property type="term" value="F:sterol binding"/>
    <property type="evidence" value="ECO:0007669"/>
    <property type="project" value="TreeGrafter"/>
</dbReference>
<organism evidence="4 5">
    <name type="scientific">Byssochlamys spectabilis (strain No. 5 / NBRC 109023)</name>
    <name type="common">Paecilomyces variotii</name>
    <dbReference type="NCBI Taxonomy" id="1356009"/>
    <lineage>
        <taxon>Eukaryota</taxon>
        <taxon>Fungi</taxon>
        <taxon>Dikarya</taxon>
        <taxon>Ascomycota</taxon>
        <taxon>Pezizomycotina</taxon>
        <taxon>Eurotiomycetes</taxon>
        <taxon>Eurotiomycetidae</taxon>
        <taxon>Eurotiales</taxon>
        <taxon>Thermoascaceae</taxon>
        <taxon>Paecilomyces</taxon>
    </lineage>
</organism>
<dbReference type="InterPro" id="IPR037239">
    <property type="entry name" value="OSBP_sf"/>
</dbReference>
<reference evidence="5" key="1">
    <citation type="journal article" date="2014" name="Genome Announc.">
        <title>Draft genome sequence of the formaldehyde-resistant fungus Byssochlamys spectabilis No. 5 (anamorph Paecilomyces variotii No. 5) (NBRC109023).</title>
        <authorList>
            <person name="Oka T."/>
            <person name="Ekino K."/>
            <person name="Fukuda K."/>
            <person name="Nomura Y."/>
        </authorList>
    </citation>
    <scope>NUCLEOTIDE SEQUENCE [LARGE SCALE GENOMIC DNA]</scope>
    <source>
        <strain evidence="5">No. 5 / NBRC 109023</strain>
    </source>
</reference>
<dbReference type="GO" id="GO:0005829">
    <property type="term" value="C:cytosol"/>
    <property type="evidence" value="ECO:0007669"/>
    <property type="project" value="TreeGrafter"/>
</dbReference>
<dbReference type="Proteomes" id="UP000018001">
    <property type="component" value="Unassembled WGS sequence"/>
</dbReference>
<dbReference type="Gene3D" id="3.30.70.3490">
    <property type="match status" value="1"/>
</dbReference>
<keyword evidence="5" id="KW-1185">Reference proteome</keyword>
<dbReference type="AlphaFoldDB" id="V5GCV5"/>
<dbReference type="GO" id="GO:0016020">
    <property type="term" value="C:membrane"/>
    <property type="evidence" value="ECO:0007669"/>
    <property type="project" value="TreeGrafter"/>
</dbReference>
<dbReference type="InterPro" id="IPR018494">
    <property type="entry name" value="Oxysterol-bd_CS"/>
</dbReference>
<evidence type="ECO:0008006" key="6">
    <source>
        <dbReference type="Google" id="ProtNLM"/>
    </source>
</evidence>
<evidence type="ECO:0000256" key="2">
    <source>
        <dbReference type="RuleBase" id="RU003844"/>
    </source>
</evidence>
<evidence type="ECO:0000256" key="3">
    <source>
        <dbReference type="SAM" id="MobiDB-lite"/>
    </source>
</evidence>
<evidence type="ECO:0000313" key="4">
    <source>
        <dbReference type="EMBL" id="GAD99866.1"/>
    </source>
</evidence>
<dbReference type="Gene3D" id="2.40.160.120">
    <property type="match status" value="1"/>
</dbReference>
<dbReference type="PROSITE" id="PS01013">
    <property type="entry name" value="OSBP"/>
    <property type="match status" value="1"/>
</dbReference>
<dbReference type="OrthoDB" id="48057at2759"/>
<dbReference type="HOGENOM" id="CLU_029722_0_0_1"/>
<name>V5GCV5_BYSSN</name>
<comment type="similarity">
    <text evidence="1 2">Belongs to the OSBP family.</text>
</comment>
<dbReference type="SUPFAM" id="SSF144000">
    <property type="entry name" value="Oxysterol-binding protein-like"/>
    <property type="match status" value="1"/>
</dbReference>
<proteinExistence type="inferred from homology"/>
<feature type="region of interest" description="Disordered" evidence="3">
    <location>
        <begin position="351"/>
        <end position="412"/>
    </location>
</feature>
<dbReference type="InParanoid" id="V5GCV5"/>
<dbReference type="FunFam" id="3.30.70.3490:FF:000017">
    <property type="entry name" value="Oxysterol binding protein (Orp8), putative"/>
    <property type="match status" value="1"/>
</dbReference>
<feature type="region of interest" description="Disordered" evidence="3">
    <location>
        <begin position="1"/>
        <end position="23"/>
    </location>
</feature>
<dbReference type="FunFam" id="2.40.160.120:FF:000016">
    <property type="entry name" value="Oxysterol binding protein (Orp8), putative"/>
    <property type="match status" value="1"/>
</dbReference>
<dbReference type="InterPro" id="IPR000648">
    <property type="entry name" value="Oxysterol-bd"/>
</dbReference>